<dbReference type="SMART" id="SM01043">
    <property type="entry name" value="BTAD"/>
    <property type="match status" value="1"/>
</dbReference>
<feature type="domain" description="Bacterial transcriptional activator" evidence="1">
    <location>
        <begin position="108"/>
        <end position="242"/>
    </location>
</feature>
<evidence type="ECO:0000313" key="3">
    <source>
        <dbReference type="Proteomes" id="UP000632138"/>
    </source>
</evidence>
<organism evidence="2 3">
    <name type="scientific">Paractinoplanes ovalisporus</name>
    <dbReference type="NCBI Taxonomy" id="2810368"/>
    <lineage>
        <taxon>Bacteria</taxon>
        <taxon>Bacillati</taxon>
        <taxon>Actinomycetota</taxon>
        <taxon>Actinomycetes</taxon>
        <taxon>Micromonosporales</taxon>
        <taxon>Micromonosporaceae</taxon>
        <taxon>Paractinoplanes</taxon>
    </lineage>
</organism>
<accession>A0ABS2ALS7</accession>
<evidence type="ECO:0000259" key="1">
    <source>
        <dbReference type="SMART" id="SM01043"/>
    </source>
</evidence>
<dbReference type="RefSeq" id="WP_203380796.1">
    <property type="nucleotide sequence ID" value="NZ_JAENHP010000016.1"/>
</dbReference>
<evidence type="ECO:0000313" key="2">
    <source>
        <dbReference type="EMBL" id="MBM2620817.1"/>
    </source>
</evidence>
<comment type="caution">
    <text evidence="2">The sequence shown here is derived from an EMBL/GenBank/DDBJ whole genome shotgun (WGS) entry which is preliminary data.</text>
</comment>
<dbReference type="PANTHER" id="PTHR35807">
    <property type="entry name" value="TRANSCRIPTIONAL REGULATOR REDD-RELATED"/>
    <property type="match status" value="1"/>
</dbReference>
<gene>
    <name evidence="2" type="ORF">JIG36_35490</name>
</gene>
<dbReference type="Gene3D" id="1.25.40.10">
    <property type="entry name" value="Tetratricopeptide repeat domain"/>
    <property type="match status" value="1"/>
</dbReference>
<keyword evidence="3" id="KW-1185">Reference proteome</keyword>
<dbReference type="InterPro" id="IPR011990">
    <property type="entry name" value="TPR-like_helical_dom_sf"/>
</dbReference>
<dbReference type="SUPFAM" id="SSF48452">
    <property type="entry name" value="TPR-like"/>
    <property type="match status" value="1"/>
</dbReference>
<reference evidence="2 3" key="1">
    <citation type="submission" date="2021-01" db="EMBL/GenBank/DDBJ databases">
        <title>Actinoplanes sp. nov. LDG1-06 isolated from lichen.</title>
        <authorList>
            <person name="Saeng-In P."/>
            <person name="Phongsopitanun W."/>
            <person name="Kanchanasin P."/>
            <person name="Yuki M."/>
            <person name="Kudo T."/>
            <person name="Ohkuma M."/>
            <person name="Tanasupawat S."/>
        </authorList>
    </citation>
    <scope>NUCLEOTIDE SEQUENCE [LARGE SCALE GENOMIC DNA]</scope>
    <source>
        <strain evidence="2 3">LDG1-06</strain>
    </source>
</reference>
<dbReference type="Proteomes" id="UP000632138">
    <property type="component" value="Unassembled WGS sequence"/>
</dbReference>
<dbReference type="EMBL" id="JAENHP010000016">
    <property type="protein sequence ID" value="MBM2620817.1"/>
    <property type="molecule type" value="Genomic_DNA"/>
</dbReference>
<dbReference type="InterPro" id="IPR005158">
    <property type="entry name" value="BTAD"/>
</dbReference>
<sequence length="251" mass="27232">MAANWMEALSPAQAGSERIVLRMLGGPVVAAGSRLIEIPEVSKRVLTFVTLHHGPVERRSAAGALWPGSPESRAAASLRSALWRLRATGLPLLRVGRTSIAIDERVSVDVHLLDDWATRLITGCPSPADLTVRPAMAEAFDLLPGWYDDWALLERERLRQRMLHAVEVLGRVLVRSGRCADAVDAVMVALAADPLRESTQRVLLEAHVAGGNLAEARRCLEAYRRLVRRELGVTPSKDLAVLVGLVPTAVG</sequence>
<name>A0ABS2ALS7_9ACTN</name>
<dbReference type="InterPro" id="IPR051677">
    <property type="entry name" value="AfsR-DnrI-RedD_regulator"/>
</dbReference>
<proteinExistence type="predicted"/>
<protein>
    <submittedName>
        <fullName evidence="2">Transcriptional regulator</fullName>
    </submittedName>
</protein>
<dbReference type="Pfam" id="PF03704">
    <property type="entry name" value="BTAD"/>
    <property type="match status" value="1"/>
</dbReference>